<keyword evidence="9" id="KW-1185">Reference proteome</keyword>
<evidence type="ECO:0000256" key="2">
    <source>
        <dbReference type="ARBA" id="ARBA00022475"/>
    </source>
</evidence>
<dbReference type="RefSeq" id="WP_051682643.1">
    <property type="nucleotide sequence ID" value="NZ_JMKI01000016.1"/>
</dbReference>
<feature type="transmembrane region" description="Helical" evidence="6">
    <location>
        <begin position="147"/>
        <end position="168"/>
    </location>
</feature>
<feature type="transmembrane region" description="Helical" evidence="6">
    <location>
        <begin position="180"/>
        <end position="199"/>
    </location>
</feature>
<dbReference type="InterPro" id="IPR000620">
    <property type="entry name" value="EamA_dom"/>
</dbReference>
<dbReference type="PANTHER" id="PTHR42920">
    <property type="entry name" value="OS03G0707200 PROTEIN-RELATED"/>
    <property type="match status" value="1"/>
</dbReference>
<dbReference type="EMBL" id="JMKI01000016">
    <property type="protein sequence ID" value="KEJ92827.1"/>
    <property type="molecule type" value="Genomic_DNA"/>
</dbReference>
<feature type="transmembrane region" description="Helical" evidence="6">
    <location>
        <begin position="123"/>
        <end position="141"/>
    </location>
</feature>
<proteinExistence type="predicted"/>
<dbReference type="GeneID" id="90984778"/>
<evidence type="ECO:0000259" key="7">
    <source>
        <dbReference type="Pfam" id="PF00892"/>
    </source>
</evidence>
<evidence type="ECO:0000256" key="6">
    <source>
        <dbReference type="SAM" id="Phobius"/>
    </source>
</evidence>
<comment type="caution">
    <text evidence="8">The sequence shown here is derived from an EMBL/GenBank/DDBJ whole genome shotgun (WGS) entry which is preliminary data.</text>
</comment>
<dbReference type="AlphaFoldDB" id="A0A073J525"/>
<dbReference type="Pfam" id="PF00892">
    <property type="entry name" value="EamA"/>
    <property type="match status" value="2"/>
</dbReference>
<keyword evidence="2" id="KW-1003">Cell membrane</keyword>
<feature type="transmembrane region" description="Helical" evidence="6">
    <location>
        <begin position="70"/>
        <end position="92"/>
    </location>
</feature>
<dbReference type="PANTHER" id="PTHR42920:SF5">
    <property type="entry name" value="EAMA DOMAIN-CONTAINING PROTEIN"/>
    <property type="match status" value="1"/>
</dbReference>
<feature type="domain" description="EamA" evidence="7">
    <location>
        <begin position="149"/>
        <end position="282"/>
    </location>
</feature>
<dbReference type="STRING" id="2754.EH55_01200"/>
<comment type="subcellular location">
    <subcellularLocation>
        <location evidence="1">Cell membrane</location>
        <topology evidence="1">Multi-pass membrane protein</topology>
    </subcellularLocation>
</comment>
<evidence type="ECO:0000313" key="9">
    <source>
        <dbReference type="Proteomes" id="UP000027665"/>
    </source>
</evidence>
<sequence>MDSKRKFMILGDIAVLLVSFIWGATNVVIRDALGGITPFWFCALRFTTACACVMLIFGRRAAAMSAQDKIAGTFTGAVFILAYLAGAVGLLYTTAGNQSFIISTSVVFVPLAVWLLTRRFPGWHVIISVLLCTAGTAGLVLDGDLSVNFGDLLSAAAMLFVTAYILLVQKFAANADPCGLSCWQAFGGMAVAAAAALIFEPMPSNVSAKAWAAIIYAGTIGFALTLVLQTTAQKYTSPTHVAILLSTSGIFGSVLGIIFLGEPMTWRIFIASALILAGILLVETLPAIREKRSSGD</sequence>
<evidence type="ECO:0000256" key="1">
    <source>
        <dbReference type="ARBA" id="ARBA00004651"/>
    </source>
</evidence>
<accession>A0A073J525</accession>
<dbReference type="InterPro" id="IPR037185">
    <property type="entry name" value="EmrE-like"/>
</dbReference>
<keyword evidence="5 6" id="KW-0472">Membrane</keyword>
<dbReference type="InterPro" id="IPR051258">
    <property type="entry name" value="Diverse_Substrate_Transporter"/>
</dbReference>
<evidence type="ECO:0000313" key="8">
    <source>
        <dbReference type="EMBL" id="KEJ92827.1"/>
    </source>
</evidence>
<dbReference type="GO" id="GO:0005886">
    <property type="term" value="C:plasma membrane"/>
    <property type="evidence" value="ECO:0007669"/>
    <property type="project" value="UniProtKB-SubCell"/>
</dbReference>
<feature type="transmembrane region" description="Helical" evidence="6">
    <location>
        <begin position="7"/>
        <end position="25"/>
    </location>
</feature>
<dbReference type="SUPFAM" id="SSF103481">
    <property type="entry name" value="Multidrug resistance efflux transporter EmrE"/>
    <property type="match status" value="2"/>
</dbReference>
<evidence type="ECO:0000256" key="3">
    <source>
        <dbReference type="ARBA" id="ARBA00022692"/>
    </source>
</evidence>
<feature type="transmembrane region" description="Helical" evidence="6">
    <location>
        <begin position="37"/>
        <end position="58"/>
    </location>
</feature>
<feature type="transmembrane region" description="Helical" evidence="6">
    <location>
        <begin position="211"/>
        <end position="229"/>
    </location>
</feature>
<protein>
    <recommendedName>
        <fullName evidence="7">EamA domain-containing protein</fullName>
    </recommendedName>
</protein>
<feature type="transmembrane region" description="Helical" evidence="6">
    <location>
        <begin position="241"/>
        <end position="260"/>
    </location>
</feature>
<gene>
    <name evidence="8" type="ORF">EH55_01200</name>
</gene>
<dbReference type="eggNOG" id="COG0697">
    <property type="taxonomic scope" value="Bacteria"/>
</dbReference>
<feature type="transmembrane region" description="Helical" evidence="6">
    <location>
        <begin position="266"/>
        <end position="288"/>
    </location>
</feature>
<reference evidence="8 9" key="1">
    <citation type="submission" date="2014-04" db="EMBL/GenBank/DDBJ databases">
        <title>Draft Genome Sequence of Synergistes jonesii.</title>
        <authorList>
            <person name="Coil D.A."/>
            <person name="Eisen J.A."/>
            <person name="Holland-Moritz H.E."/>
        </authorList>
    </citation>
    <scope>NUCLEOTIDE SEQUENCE [LARGE SCALE GENOMIC DNA]</scope>
    <source>
        <strain evidence="8 9">78-1</strain>
    </source>
</reference>
<evidence type="ECO:0000256" key="5">
    <source>
        <dbReference type="ARBA" id="ARBA00023136"/>
    </source>
</evidence>
<keyword evidence="4 6" id="KW-1133">Transmembrane helix</keyword>
<dbReference type="Proteomes" id="UP000027665">
    <property type="component" value="Unassembled WGS sequence"/>
</dbReference>
<dbReference type="OrthoDB" id="9804865at2"/>
<organism evidence="8 9">
    <name type="scientific">Synergistes jonesii</name>
    <dbReference type="NCBI Taxonomy" id="2754"/>
    <lineage>
        <taxon>Bacteria</taxon>
        <taxon>Thermotogati</taxon>
        <taxon>Synergistota</taxon>
        <taxon>Synergistia</taxon>
        <taxon>Synergistales</taxon>
        <taxon>Synergistaceae</taxon>
        <taxon>Synergistes</taxon>
    </lineage>
</organism>
<feature type="transmembrane region" description="Helical" evidence="6">
    <location>
        <begin position="98"/>
        <end position="116"/>
    </location>
</feature>
<feature type="domain" description="EamA" evidence="7">
    <location>
        <begin position="10"/>
        <end position="140"/>
    </location>
</feature>
<evidence type="ECO:0000256" key="4">
    <source>
        <dbReference type="ARBA" id="ARBA00022989"/>
    </source>
</evidence>
<keyword evidence="3 6" id="KW-0812">Transmembrane</keyword>
<name>A0A073J525_9BACT</name>